<comment type="similarity">
    <text evidence="2">Belongs to the guanylin family.</text>
</comment>
<feature type="chain" id="PRO_5040888983" description="Guanylate cyclase activator 2B" evidence="9">
    <location>
        <begin position="23"/>
        <end position="107"/>
    </location>
</feature>
<evidence type="ECO:0000256" key="8">
    <source>
        <dbReference type="PIRSR" id="PIRSR001849-50"/>
    </source>
</evidence>
<dbReference type="OrthoDB" id="9926421at2759"/>
<evidence type="ECO:0000256" key="9">
    <source>
        <dbReference type="SAM" id="SignalP"/>
    </source>
</evidence>
<keyword evidence="3" id="KW-0964">Secreted</keyword>
<comment type="function">
    <text evidence="6">Endogenous activator of intestinal guanylate cyclase. It stimulates this enzyme through the same receptor binding region as the heat-stable enterotoxins. May be a potent physiological regulator of intestinal fluid and electrolyte transport. May be an autocrine/paracrine regulator of intestinal salt and water transport.</text>
</comment>
<dbReference type="GO" id="GO:0005576">
    <property type="term" value="C:extracellular region"/>
    <property type="evidence" value="ECO:0007669"/>
    <property type="project" value="UniProtKB-SubCell"/>
</dbReference>
<gene>
    <name evidence="10" type="ORF">IRJ41_002254</name>
</gene>
<comment type="subcellular location">
    <subcellularLocation>
        <location evidence="1">Secreted</location>
    </subcellularLocation>
</comment>
<evidence type="ECO:0000256" key="6">
    <source>
        <dbReference type="ARBA" id="ARBA00037765"/>
    </source>
</evidence>
<organism evidence="10 11">
    <name type="scientific">Triplophysa rosa</name>
    <name type="common">Cave loach</name>
    <dbReference type="NCBI Taxonomy" id="992332"/>
    <lineage>
        <taxon>Eukaryota</taxon>
        <taxon>Metazoa</taxon>
        <taxon>Chordata</taxon>
        <taxon>Craniata</taxon>
        <taxon>Vertebrata</taxon>
        <taxon>Euteleostomi</taxon>
        <taxon>Actinopterygii</taxon>
        <taxon>Neopterygii</taxon>
        <taxon>Teleostei</taxon>
        <taxon>Ostariophysi</taxon>
        <taxon>Cypriniformes</taxon>
        <taxon>Nemacheilidae</taxon>
        <taxon>Triplophysa</taxon>
    </lineage>
</organism>
<evidence type="ECO:0000256" key="5">
    <source>
        <dbReference type="ARBA" id="ARBA00023157"/>
    </source>
</evidence>
<keyword evidence="4 9" id="KW-0732">Signal</keyword>
<evidence type="ECO:0000256" key="3">
    <source>
        <dbReference type="ARBA" id="ARBA00022525"/>
    </source>
</evidence>
<feature type="disulfide bond" evidence="8">
    <location>
        <begin position="63"/>
        <end position="76"/>
    </location>
</feature>
<dbReference type="PANTHER" id="PTHR11318:SF4">
    <property type="entry name" value="GUANYLATE CYCLASE ACTIVATOR 2B"/>
    <property type="match status" value="1"/>
</dbReference>
<dbReference type="EMBL" id="JAFHDT010000020">
    <property type="protein sequence ID" value="KAI7794825.1"/>
    <property type="molecule type" value="Genomic_DNA"/>
</dbReference>
<evidence type="ECO:0000256" key="2">
    <source>
        <dbReference type="ARBA" id="ARBA00009883"/>
    </source>
</evidence>
<accession>A0A9W7TCS6</accession>
<name>A0A9W7TCS6_TRIRA</name>
<dbReference type="Proteomes" id="UP001059041">
    <property type="component" value="Linkage Group LG20"/>
</dbReference>
<comment type="caution">
    <text evidence="10">The sequence shown here is derived from an EMBL/GenBank/DDBJ whole genome shotgun (WGS) entry which is preliminary data.</text>
</comment>
<sequence>MKTILSVTLMVMALCLISVSETVQVQEGEFSFSLESVKVLQQMTAQPRTQNPRLAKTSYYSVCASPTLPQEMVPLCMQKGATLSFARLASVPVDVCEICAFAACTGC</sequence>
<dbReference type="AlphaFoldDB" id="A0A9W7TCS6"/>
<evidence type="ECO:0000256" key="7">
    <source>
        <dbReference type="ARBA" id="ARBA00041176"/>
    </source>
</evidence>
<feature type="disulfide bond" evidence="8">
    <location>
        <begin position="99"/>
        <end position="107"/>
    </location>
</feature>
<proteinExistence type="inferred from homology"/>
<dbReference type="PANTHER" id="PTHR11318">
    <property type="entry name" value="GUANYLIN FAMILY MEMBER"/>
    <property type="match status" value="1"/>
</dbReference>
<dbReference type="Gene3D" id="3.90.1450.10">
    <property type="entry name" value="Guanylin"/>
    <property type="match status" value="1"/>
</dbReference>
<dbReference type="GO" id="GO:0030250">
    <property type="term" value="F:guanylate cyclase activator activity"/>
    <property type="evidence" value="ECO:0007669"/>
    <property type="project" value="InterPro"/>
</dbReference>
<dbReference type="Pfam" id="PF02058">
    <property type="entry name" value="Guanylin"/>
    <property type="match status" value="1"/>
</dbReference>
<evidence type="ECO:0000256" key="1">
    <source>
        <dbReference type="ARBA" id="ARBA00004613"/>
    </source>
</evidence>
<feature type="signal peptide" evidence="9">
    <location>
        <begin position="1"/>
        <end position="22"/>
    </location>
</feature>
<protein>
    <recommendedName>
        <fullName evidence="7">Guanylate cyclase activator 2B</fullName>
    </recommendedName>
</protein>
<evidence type="ECO:0000313" key="10">
    <source>
        <dbReference type="EMBL" id="KAI7794825.1"/>
    </source>
</evidence>
<dbReference type="PRINTS" id="PR00774">
    <property type="entry name" value="GUANYLIN"/>
</dbReference>
<reference evidence="10" key="1">
    <citation type="submission" date="2021-02" db="EMBL/GenBank/DDBJ databases">
        <title>Comparative genomics reveals that relaxation of natural selection precedes convergent phenotypic evolution of cavefish.</title>
        <authorList>
            <person name="Peng Z."/>
        </authorList>
    </citation>
    <scope>NUCLEOTIDE SEQUENCE</scope>
    <source>
        <tissue evidence="10">Muscle</tissue>
    </source>
</reference>
<evidence type="ECO:0000256" key="4">
    <source>
        <dbReference type="ARBA" id="ARBA00022729"/>
    </source>
</evidence>
<dbReference type="InterPro" id="IPR000879">
    <property type="entry name" value="Guanylin"/>
</dbReference>
<keyword evidence="11" id="KW-1185">Reference proteome</keyword>
<dbReference type="PIRSF" id="PIRSF001849">
    <property type="entry name" value="Guanylin"/>
    <property type="match status" value="1"/>
</dbReference>
<dbReference type="InterPro" id="IPR036382">
    <property type="entry name" value="Guanylin_sf"/>
</dbReference>
<dbReference type="SUPFAM" id="SSF89890">
    <property type="entry name" value="Proguanylin"/>
    <property type="match status" value="1"/>
</dbReference>
<evidence type="ECO:0000313" key="11">
    <source>
        <dbReference type="Proteomes" id="UP001059041"/>
    </source>
</evidence>
<keyword evidence="5 8" id="KW-1015">Disulfide bond</keyword>
<feature type="disulfide bond" evidence="8">
    <location>
        <begin position="96"/>
        <end position="104"/>
    </location>
</feature>